<evidence type="ECO:0000313" key="4">
    <source>
        <dbReference type="EMBL" id="KZF26665.1"/>
    </source>
</evidence>
<dbReference type="STRING" id="1328760.A0A165JV02"/>
<protein>
    <recommendedName>
        <fullName evidence="3">Oxo-4-hydroxy-4-carboxy-5-ureidoimidazoline decarboxylase domain-containing protein</fullName>
    </recommendedName>
</protein>
<evidence type="ECO:0000259" key="3">
    <source>
        <dbReference type="Pfam" id="PF09349"/>
    </source>
</evidence>
<name>A0A165JV02_XYLHT</name>
<organism evidence="4 5">
    <name type="scientific">Xylona heveae (strain CBS 132557 / TC161)</name>
    <dbReference type="NCBI Taxonomy" id="1328760"/>
    <lineage>
        <taxon>Eukaryota</taxon>
        <taxon>Fungi</taxon>
        <taxon>Dikarya</taxon>
        <taxon>Ascomycota</taxon>
        <taxon>Pezizomycotina</taxon>
        <taxon>Xylonomycetes</taxon>
        <taxon>Xylonales</taxon>
        <taxon>Xylonaceae</taxon>
        <taxon>Xylona</taxon>
    </lineage>
</organism>
<dbReference type="InterPro" id="IPR018020">
    <property type="entry name" value="OHCU_decarboxylase"/>
</dbReference>
<sequence length="183" mass="20245">MADYYLPGIDTVPSLSAEERAAILDHLFEPCVPLHTLSIELLGTKTFDSYDELISSVGVQLTELAESPSTSDTEWLVKILGAHPRLGAKKVDSAQSQAEQAQLNKGGEEEAEELRKLNEEYEATFPGLIYVVFVNGRSRPVIMENMRERIKRGDLQAEKLEAIKAMCQIAADRSNKLKPAISV</sequence>
<feature type="domain" description="Oxo-4-hydroxy-4-carboxy-5-ureidoimidazoline decarboxylase" evidence="3">
    <location>
        <begin position="14"/>
        <end position="173"/>
    </location>
</feature>
<dbReference type="PANTHER" id="PTHR37987:SF1">
    <property type="entry name" value="OXO-4-HYDROXY-4-CARBOXY-5-UREIDOIMIDAZOLINE DECARBOXYLASE DOMAIN-CONTAINING PROTEIN"/>
    <property type="match status" value="1"/>
</dbReference>
<dbReference type="GO" id="GO:0006144">
    <property type="term" value="P:purine nucleobase metabolic process"/>
    <property type="evidence" value="ECO:0007669"/>
    <property type="project" value="UniProtKB-KW"/>
</dbReference>
<keyword evidence="2" id="KW-0175">Coiled coil</keyword>
<dbReference type="InterPro" id="IPR036778">
    <property type="entry name" value="OHCU_decarboxylase_sf"/>
</dbReference>
<dbReference type="SUPFAM" id="SSF158694">
    <property type="entry name" value="UraD-Like"/>
    <property type="match status" value="1"/>
</dbReference>
<dbReference type="InParanoid" id="A0A165JV02"/>
<evidence type="ECO:0000313" key="5">
    <source>
        <dbReference type="Proteomes" id="UP000076632"/>
    </source>
</evidence>
<proteinExistence type="predicted"/>
<reference evidence="4 5" key="1">
    <citation type="journal article" date="2016" name="Fungal Biol.">
        <title>The genome of Xylona heveae provides a window into fungal endophytism.</title>
        <authorList>
            <person name="Gazis R."/>
            <person name="Kuo A."/>
            <person name="Riley R."/>
            <person name="LaButti K."/>
            <person name="Lipzen A."/>
            <person name="Lin J."/>
            <person name="Amirebrahimi M."/>
            <person name="Hesse C.N."/>
            <person name="Spatafora J.W."/>
            <person name="Henrissat B."/>
            <person name="Hainaut M."/>
            <person name="Grigoriev I.V."/>
            <person name="Hibbett D.S."/>
        </authorList>
    </citation>
    <scope>NUCLEOTIDE SEQUENCE [LARGE SCALE GENOMIC DNA]</scope>
    <source>
        <strain evidence="4 5">TC161</strain>
    </source>
</reference>
<gene>
    <name evidence="4" type="ORF">L228DRAFT_243163</name>
</gene>
<dbReference type="EMBL" id="KV407454">
    <property type="protein sequence ID" value="KZF26665.1"/>
    <property type="molecule type" value="Genomic_DNA"/>
</dbReference>
<dbReference type="Pfam" id="PF09349">
    <property type="entry name" value="OHCU_decarbox"/>
    <property type="match status" value="1"/>
</dbReference>
<dbReference type="Proteomes" id="UP000076632">
    <property type="component" value="Unassembled WGS sequence"/>
</dbReference>
<evidence type="ECO:0000256" key="2">
    <source>
        <dbReference type="SAM" id="Coils"/>
    </source>
</evidence>
<dbReference type="OMA" id="AIQAMCD"/>
<keyword evidence="5" id="KW-1185">Reference proteome</keyword>
<evidence type="ECO:0000256" key="1">
    <source>
        <dbReference type="ARBA" id="ARBA00022631"/>
    </source>
</evidence>
<dbReference type="GeneID" id="28896759"/>
<accession>A0A165JV02</accession>
<dbReference type="OrthoDB" id="5398391at2759"/>
<dbReference type="PANTHER" id="PTHR37987">
    <property type="entry name" value="CHROMOSOME 9, WHOLE GENOME SHOTGUN SEQUENCE"/>
    <property type="match status" value="1"/>
</dbReference>
<dbReference type="Gene3D" id="1.10.3330.10">
    <property type="entry name" value="Oxo-4-hydroxy-4-carboxy-5-ureidoimidazoline decarboxylase"/>
    <property type="match status" value="1"/>
</dbReference>
<dbReference type="RefSeq" id="XP_018192220.1">
    <property type="nucleotide sequence ID" value="XM_018331622.1"/>
</dbReference>
<dbReference type="AlphaFoldDB" id="A0A165JV02"/>
<keyword evidence="1" id="KW-0659">Purine metabolism</keyword>
<feature type="coiled-coil region" evidence="2">
    <location>
        <begin position="104"/>
        <end position="163"/>
    </location>
</feature>